<organism evidence="1 2">
    <name type="scientific">Anopheles arabiensis</name>
    <name type="common">Mosquito</name>
    <dbReference type="NCBI Taxonomy" id="7173"/>
    <lineage>
        <taxon>Eukaryota</taxon>
        <taxon>Metazoa</taxon>
        <taxon>Ecdysozoa</taxon>
        <taxon>Arthropoda</taxon>
        <taxon>Hexapoda</taxon>
        <taxon>Insecta</taxon>
        <taxon>Pterygota</taxon>
        <taxon>Neoptera</taxon>
        <taxon>Endopterygota</taxon>
        <taxon>Diptera</taxon>
        <taxon>Nematocera</taxon>
        <taxon>Culicoidea</taxon>
        <taxon>Culicidae</taxon>
        <taxon>Anophelinae</taxon>
        <taxon>Anopheles</taxon>
    </lineage>
</organism>
<dbReference type="Proteomes" id="UP000075840">
    <property type="component" value="Unassembled WGS sequence"/>
</dbReference>
<keyword evidence="2" id="KW-1185">Reference proteome</keyword>
<proteinExistence type="predicted"/>
<dbReference type="AlphaFoldDB" id="A0A182IGY4"/>
<accession>A0A182IGY4</accession>
<dbReference type="VEuPathDB" id="VectorBase:AARA014719"/>
<evidence type="ECO:0000313" key="2">
    <source>
        <dbReference type="Proteomes" id="UP000075840"/>
    </source>
</evidence>
<dbReference type="EMBL" id="APCN01002289">
    <property type="status" value="NOT_ANNOTATED_CDS"/>
    <property type="molecule type" value="Genomic_DNA"/>
</dbReference>
<name>A0A182IGY4_ANOAR</name>
<protein>
    <submittedName>
        <fullName evidence="1">Uncharacterized protein</fullName>
    </submittedName>
</protein>
<dbReference type="EnsemblMetazoa" id="AARA014719-RA">
    <property type="protein sequence ID" value="AARA014719-PA"/>
    <property type="gene ID" value="AARA014719"/>
</dbReference>
<evidence type="ECO:0000313" key="1">
    <source>
        <dbReference type="EnsemblMetazoa" id="AARA014719-PA"/>
    </source>
</evidence>
<reference evidence="1" key="1">
    <citation type="submission" date="2022-08" db="UniProtKB">
        <authorList>
            <consortium name="EnsemblMetazoa"/>
        </authorList>
    </citation>
    <scope>IDENTIFICATION</scope>
    <source>
        <strain evidence="1">Dongola</strain>
    </source>
</reference>
<sequence length="33" mass="3601">MRVQPFSPTVGCCVCVCGFFCVLDAFLCQVRAT</sequence>